<keyword evidence="5" id="KW-1185">Reference proteome</keyword>
<dbReference type="Pfam" id="PF05168">
    <property type="entry name" value="HEPN"/>
    <property type="match status" value="1"/>
</dbReference>
<feature type="coiled-coil region" evidence="2">
    <location>
        <begin position="99"/>
        <end position="126"/>
    </location>
</feature>
<name>A0A8A0RLE6_9FIRM</name>
<dbReference type="InterPro" id="IPR052226">
    <property type="entry name" value="UPF0332_toxin"/>
</dbReference>
<dbReference type="InterPro" id="IPR007842">
    <property type="entry name" value="HEPN_dom"/>
</dbReference>
<proteinExistence type="inferred from homology"/>
<dbReference type="RefSeq" id="WP_206708654.1">
    <property type="nucleotide sequence ID" value="NZ_CP059066.1"/>
</dbReference>
<dbReference type="Gene3D" id="1.20.120.330">
    <property type="entry name" value="Nucleotidyltransferases domain 2"/>
    <property type="match status" value="1"/>
</dbReference>
<comment type="similarity">
    <text evidence="1">Belongs to the UPF0332 family.</text>
</comment>
<evidence type="ECO:0000256" key="1">
    <source>
        <dbReference type="ARBA" id="ARBA00038248"/>
    </source>
</evidence>
<organism evidence="4 5">
    <name type="scientific">Koleobacter methoxysyntrophicus</name>
    <dbReference type="NCBI Taxonomy" id="2751313"/>
    <lineage>
        <taxon>Bacteria</taxon>
        <taxon>Bacillati</taxon>
        <taxon>Bacillota</taxon>
        <taxon>Clostridia</taxon>
        <taxon>Koleobacterales</taxon>
        <taxon>Koleobacteraceae</taxon>
        <taxon>Koleobacter</taxon>
    </lineage>
</organism>
<feature type="domain" description="HEPN" evidence="3">
    <location>
        <begin position="7"/>
        <end position="122"/>
    </location>
</feature>
<keyword evidence="2" id="KW-0175">Coiled coil</keyword>
<dbReference type="Proteomes" id="UP000662904">
    <property type="component" value="Chromosome"/>
</dbReference>
<evidence type="ECO:0000256" key="2">
    <source>
        <dbReference type="SAM" id="Coils"/>
    </source>
</evidence>
<dbReference type="EMBL" id="CP059066">
    <property type="protein sequence ID" value="QSQ08440.1"/>
    <property type="molecule type" value="Genomic_DNA"/>
</dbReference>
<reference evidence="4" key="1">
    <citation type="submission" date="2020-07" db="EMBL/GenBank/DDBJ databases">
        <title>Koleobacter methoxysyntrophicus gen. nov., sp. nov., a novel anaerobic bacterium isolated from deep subsurface oil field and proposal of Koleobacterales ord. nov. in the phylum Firmicutes.</title>
        <authorList>
            <person name="Sakamoto S."/>
            <person name="Tamaki H."/>
        </authorList>
    </citation>
    <scope>NUCLEOTIDE SEQUENCE</scope>
    <source>
        <strain evidence="4">NRmbB1</strain>
    </source>
</reference>
<dbReference type="KEGG" id="kme:H0A61_00762"/>
<gene>
    <name evidence="4" type="ORF">H0A61_00762</name>
</gene>
<sequence>MSRKLIERRIEKAESTFMEGLRLFEMGYYNGAVNRFYYAAFHGMRAVLATKELDSSKHSGVISLFNRYFIKPGLISKRASKTVTKLFSERSHADYDDFKVFHRAEVEKLKEDVREFLKEIKDVISEQI</sequence>
<dbReference type="PANTHER" id="PTHR36565:SF1">
    <property type="entry name" value="UPF0332 PROTEIN TM_1000"/>
    <property type="match status" value="1"/>
</dbReference>
<evidence type="ECO:0000313" key="4">
    <source>
        <dbReference type="EMBL" id="QSQ08440.1"/>
    </source>
</evidence>
<evidence type="ECO:0000259" key="3">
    <source>
        <dbReference type="Pfam" id="PF05168"/>
    </source>
</evidence>
<protein>
    <recommendedName>
        <fullName evidence="3">HEPN domain-containing protein</fullName>
    </recommendedName>
</protein>
<accession>A0A8A0RLE6</accession>
<dbReference type="AlphaFoldDB" id="A0A8A0RLE6"/>
<dbReference type="PANTHER" id="PTHR36565">
    <property type="entry name" value="UPF0332 PROTEIN TM_1000"/>
    <property type="match status" value="1"/>
</dbReference>
<evidence type="ECO:0000313" key="5">
    <source>
        <dbReference type="Proteomes" id="UP000662904"/>
    </source>
</evidence>